<dbReference type="PANTHER" id="PTHR34220:SF7">
    <property type="entry name" value="SENSOR HISTIDINE KINASE YPDA"/>
    <property type="match status" value="1"/>
</dbReference>
<dbReference type="KEGG" id="marp:QYS47_30485"/>
<keyword evidence="1" id="KW-1133">Transmembrane helix</keyword>
<dbReference type="PANTHER" id="PTHR34220">
    <property type="entry name" value="SENSOR HISTIDINE KINASE YPDA"/>
    <property type="match status" value="1"/>
</dbReference>
<dbReference type="InterPro" id="IPR050640">
    <property type="entry name" value="Bact_2-comp_sensor_kinase"/>
</dbReference>
<dbReference type="InterPro" id="IPR036890">
    <property type="entry name" value="HATPase_C_sf"/>
</dbReference>
<keyword evidence="3" id="KW-0418">Kinase</keyword>
<evidence type="ECO:0000259" key="2">
    <source>
        <dbReference type="Pfam" id="PF06580"/>
    </source>
</evidence>
<evidence type="ECO:0000313" key="3">
    <source>
        <dbReference type="EMBL" id="WNB18528.1"/>
    </source>
</evidence>
<sequence>MFPKLDKLYSFSSVEELFNREKFSWMSGYFYFHLLILITGGLADTYRSSLKKNMELQKLNSNLELDMLKSQIEPHFLFNTLNNIYRLVIDNEKAANTVLKLSDLLRFTLYESNNKVIPISDEIQFLEDYIELEKIRHHDNVSISYDFSEVQNDNYKIAPLLFVNFIENAFKHGVHHTIENTFVLIILKQCNENLVFTISNKIPSTKRKTSKAGGIGLENVCRRLELLYPHKHELIVEKEKDIFTVNLKIQMI</sequence>
<keyword evidence="1" id="KW-0812">Transmembrane</keyword>
<dbReference type="Pfam" id="PF06580">
    <property type="entry name" value="His_kinase"/>
    <property type="match status" value="1"/>
</dbReference>
<dbReference type="RefSeq" id="WP_322348040.1">
    <property type="nucleotide sequence ID" value="NZ_CP129968.2"/>
</dbReference>
<gene>
    <name evidence="3" type="ORF">QYS47_30485</name>
</gene>
<proteinExistence type="predicted"/>
<name>A0AA51ZXD0_9BACT</name>
<dbReference type="EMBL" id="CP129968">
    <property type="protein sequence ID" value="WNB18528.1"/>
    <property type="molecule type" value="Genomic_DNA"/>
</dbReference>
<dbReference type="Gene3D" id="3.30.565.10">
    <property type="entry name" value="Histidine kinase-like ATPase, C-terminal domain"/>
    <property type="match status" value="1"/>
</dbReference>
<feature type="domain" description="Signal transduction histidine kinase internal region" evidence="2">
    <location>
        <begin position="64"/>
        <end position="140"/>
    </location>
</feature>
<accession>A0AA51ZXD0</accession>
<dbReference type="GO" id="GO:0000155">
    <property type="term" value="F:phosphorelay sensor kinase activity"/>
    <property type="evidence" value="ECO:0007669"/>
    <property type="project" value="InterPro"/>
</dbReference>
<organism evidence="3">
    <name type="scientific">Marivirga arenosa</name>
    <dbReference type="NCBI Taxonomy" id="3059076"/>
    <lineage>
        <taxon>Bacteria</taxon>
        <taxon>Pseudomonadati</taxon>
        <taxon>Bacteroidota</taxon>
        <taxon>Cytophagia</taxon>
        <taxon>Cytophagales</taxon>
        <taxon>Marivirgaceae</taxon>
        <taxon>Marivirga</taxon>
    </lineage>
</organism>
<dbReference type="InterPro" id="IPR010559">
    <property type="entry name" value="Sig_transdc_His_kin_internal"/>
</dbReference>
<keyword evidence="3" id="KW-0808">Transferase</keyword>
<dbReference type="Proteomes" id="UP001232019">
    <property type="component" value="Chromosome"/>
</dbReference>
<reference evidence="3" key="1">
    <citation type="submission" date="2023-08" db="EMBL/GenBank/DDBJ databases">
        <title>Comparative genomics and taxonomic characterization of three novel marine species of genus Marivirga.</title>
        <authorList>
            <person name="Muhammad N."/>
            <person name="Kim S.-G."/>
        </authorList>
    </citation>
    <scope>NUCLEOTIDE SEQUENCE</scope>
    <source>
        <strain evidence="3">BKB1-2</strain>
    </source>
</reference>
<protein>
    <submittedName>
        <fullName evidence="3">Histidine kinase</fullName>
    </submittedName>
</protein>
<evidence type="ECO:0000256" key="1">
    <source>
        <dbReference type="SAM" id="Phobius"/>
    </source>
</evidence>
<dbReference type="GO" id="GO:0016020">
    <property type="term" value="C:membrane"/>
    <property type="evidence" value="ECO:0007669"/>
    <property type="project" value="InterPro"/>
</dbReference>
<feature type="transmembrane region" description="Helical" evidence="1">
    <location>
        <begin position="28"/>
        <end position="46"/>
    </location>
</feature>
<keyword evidence="1" id="KW-0472">Membrane</keyword>
<dbReference type="SUPFAM" id="SSF55874">
    <property type="entry name" value="ATPase domain of HSP90 chaperone/DNA topoisomerase II/histidine kinase"/>
    <property type="match status" value="1"/>
</dbReference>
<dbReference type="AlphaFoldDB" id="A0AA51ZXD0"/>